<dbReference type="RefSeq" id="WP_075364075.1">
    <property type="nucleotide sequence ID" value="NZ_MLBF01000006.1"/>
</dbReference>
<name>A0A1Q8QZW0_9FIRM</name>
<protein>
    <submittedName>
        <fullName evidence="2">N-acetylmuramoyl-L-alanine amidase</fullName>
    </submittedName>
</protein>
<dbReference type="Pfam" id="PF04122">
    <property type="entry name" value="CW_binding_2"/>
    <property type="match status" value="3"/>
</dbReference>
<dbReference type="Proteomes" id="UP000186102">
    <property type="component" value="Unassembled WGS sequence"/>
</dbReference>
<gene>
    <name evidence="2" type="ORF">DSOL_1348</name>
</gene>
<keyword evidence="1" id="KW-0732">Signal</keyword>
<dbReference type="InterPro" id="IPR007253">
    <property type="entry name" value="Cell_wall-bd_2"/>
</dbReference>
<dbReference type="OrthoDB" id="3268939at2"/>
<reference evidence="2 3" key="1">
    <citation type="submission" date="2016-09" db="EMBL/GenBank/DDBJ databases">
        <title>Complete genome of Desulfosporosinus sp. OL.</title>
        <authorList>
            <person name="Mardanov A."/>
            <person name="Beletsky A."/>
            <person name="Panova A."/>
            <person name="Karnachuk O."/>
            <person name="Ravin N."/>
        </authorList>
    </citation>
    <scope>NUCLEOTIDE SEQUENCE [LARGE SCALE GENOMIC DNA]</scope>
    <source>
        <strain evidence="2 3">OL</strain>
    </source>
</reference>
<dbReference type="AlphaFoldDB" id="A0A1Q8QZW0"/>
<dbReference type="PANTHER" id="PTHR30032">
    <property type="entry name" value="N-ACETYLMURAMOYL-L-ALANINE AMIDASE-RELATED"/>
    <property type="match status" value="1"/>
</dbReference>
<feature type="chain" id="PRO_5010192202" evidence="1">
    <location>
        <begin position="28"/>
        <end position="1094"/>
    </location>
</feature>
<keyword evidence="3" id="KW-1185">Reference proteome</keyword>
<comment type="caution">
    <text evidence="2">The sequence shown here is derived from an EMBL/GenBank/DDBJ whole genome shotgun (WGS) entry which is preliminary data.</text>
</comment>
<feature type="signal peptide" evidence="1">
    <location>
        <begin position="1"/>
        <end position="27"/>
    </location>
</feature>
<dbReference type="PANTHER" id="PTHR30032:SF8">
    <property type="entry name" value="GERMINATION-SPECIFIC N-ACETYLMURAMOYL-L-ALANINE AMIDASE"/>
    <property type="match status" value="1"/>
</dbReference>
<evidence type="ECO:0000313" key="3">
    <source>
        <dbReference type="Proteomes" id="UP000186102"/>
    </source>
</evidence>
<dbReference type="STRING" id="1888891.DSOL_1348"/>
<dbReference type="EMBL" id="MLBF01000006">
    <property type="protein sequence ID" value="OLN32902.1"/>
    <property type="molecule type" value="Genomic_DNA"/>
</dbReference>
<accession>A0A1Q8QZW0</accession>
<dbReference type="InterPro" id="IPR051922">
    <property type="entry name" value="Bact_Sporulation_Assoc"/>
</dbReference>
<proteinExistence type="predicted"/>
<evidence type="ECO:0000313" key="2">
    <source>
        <dbReference type="EMBL" id="OLN32902.1"/>
    </source>
</evidence>
<organism evidence="2 3">
    <name type="scientific">Desulfosporosinus metallidurans</name>
    <dbReference type="NCBI Taxonomy" id="1888891"/>
    <lineage>
        <taxon>Bacteria</taxon>
        <taxon>Bacillati</taxon>
        <taxon>Bacillota</taxon>
        <taxon>Clostridia</taxon>
        <taxon>Eubacteriales</taxon>
        <taxon>Desulfitobacteriaceae</taxon>
        <taxon>Desulfosporosinus</taxon>
    </lineage>
</organism>
<sequence>MKKTKKALASLAIAGMSLTSVPFNAFAAGTVPTRLSGTTAAQTAVAIAEQTGWTGTAILASSASYGMVDALTAGPLASYLKAPILLTGAGNSLDADTKAELTKLNVKTVYVTSGTAVISQAVLDQISAMGITVVPLGGVDRAATSVNIAKKMVGVTKVAVANGLQDALSIAAVASAANEPILLTDKDAVPASVSAYLAANPGITSSDVIGGTVIISDAVKAALPSATRHAGTTAYDTNNQVIQDFNSSLDFNNVYVANGVTGIDALAGAPLAAQTKSPIVLTDGTVPAVATFVHSKLAADGVVTALGGSVVVSDAVRTGVINGTPAPAQGNLAVTSVSAISSSSFKVVFNQAPADTSKVTFTVQRATTPVTVTTTWNTAKTEATVSSASNLPEGSYTVAVKNDTTDLGTSTVAVSPQKIAKINITSTKLSITSANIGYATYNVLDQYGNDITTSSLANSLTFQSGAGTVTADKGLLKLDPGAIGANLIQFATVTITGYDSTSGVSTNATLNTSSALGTLSNMTLNTLTNADGKVLTDGDTSSVFYIDYTATDVSGNATKDYNLVVNGLITSTINGNQNCLTSSNSNVLAQVVTDPSDSSKAAIKVTVVSNSNLAMDLPVTITAMSYGGTTSTLNVTLKKAASVDTFTLMAPAYDIAVNEQKEIPFTAVDQNGVALTKYSDLSGITFTGATLYPNIDGTASLKNNLKTIDGPDVITAMTPTGKYSSITINIQKAAKADTLSVDSSVLVSSMQVGAAQKIDLGYDKGGLSVKDQYGRVVDMTGGADTYEVQAVSSDNAIVKAVGISKVGQNQTNITAVAAGTATVTFQLVAISAPTVVIDSKSVTFSVIKDADIQGYTMDTVANPIYANAYLSDISGRDTDYHANPKIYGTTASGTKVLLGGTPIIGAYVDNTTDFAIESAVGAYDSVKVDAGKLANNVTTSTTNLTVTLLGTDGAVHSLTTPIKSSTAAPVASTIVANVDTSVNGVSVSSDGNTVTVSAASGVLAPNNVMARFDAAGSSKKRAAVYFYALDQYGQEGMQLAQIVKVASGSTLTDDQFNVKSDGTITGSGAVAGGTVTLSGITTNGLVKTIKVIFN</sequence>
<dbReference type="Gene3D" id="3.40.50.12090">
    <property type="match status" value="1"/>
</dbReference>
<evidence type="ECO:0000256" key="1">
    <source>
        <dbReference type="SAM" id="SignalP"/>
    </source>
</evidence>